<keyword evidence="3" id="KW-1185">Reference proteome</keyword>
<accession>A0A9X1UV21</accession>
<sequence>MKNYMKILFVLLATFTIGSSMAQTPKENLYTLRVEAGNFRNSEGVAQFALYNKEGTIPDEKLKRYFKKEVGKIVNGRSFVTFKNLPKGHYAVTVLHDENSNEEIDKTLFFPKEGFGLTNFQKISLSNRPDFSKASFMLSEDAVKKIKLIYK</sequence>
<proteinExistence type="predicted"/>
<feature type="signal peptide" evidence="1">
    <location>
        <begin position="1"/>
        <end position="22"/>
    </location>
</feature>
<evidence type="ECO:0000313" key="3">
    <source>
        <dbReference type="Proteomes" id="UP001139344"/>
    </source>
</evidence>
<comment type="caution">
    <text evidence="2">The sequence shown here is derived from an EMBL/GenBank/DDBJ whole genome shotgun (WGS) entry which is preliminary data.</text>
</comment>
<dbReference type="Pfam" id="PF09912">
    <property type="entry name" value="DUF2141"/>
    <property type="match status" value="1"/>
</dbReference>
<dbReference type="Proteomes" id="UP001139344">
    <property type="component" value="Unassembled WGS sequence"/>
</dbReference>
<reference evidence="2" key="1">
    <citation type="submission" date="2021-12" db="EMBL/GenBank/DDBJ databases">
        <title>Description of Gramella crocea sp. nov., a new bacterium isolated from activated sludge.</title>
        <authorList>
            <person name="Zhang X."/>
        </authorList>
    </citation>
    <scope>NUCLEOTIDE SEQUENCE</scope>
    <source>
        <strain evidence="2">YB25</strain>
    </source>
</reference>
<name>A0A9X1UV21_9FLAO</name>
<gene>
    <name evidence="2" type="ORF">LU635_04565</name>
</gene>
<dbReference type="RefSeq" id="WP_240096672.1">
    <property type="nucleotide sequence ID" value="NZ_JAJSON010000013.1"/>
</dbReference>
<dbReference type="EMBL" id="JAJSON010000013">
    <property type="protein sequence ID" value="MCG9970902.1"/>
    <property type="molecule type" value="Genomic_DNA"/>
</dbReference>
<organism evidence="2 3">
    <name type="scientific">Christiangramia crocea</name>
    <dbReference type="NCBI Taxonomy" id="2904124"/>
    <lineage>
        <taxon>Bacteria</taxon>
        <taxon>Pseudomonadati</taxon>
        <taxon>Bacteroidota</taxon>
        <taxon>Flavobacteriia</taxon>
        <taxon>Flavobacteriales</taxon>
        <taxon>Flavobacteriaceae</taxon>
        <taxon>Christiangramia</taxon>
    </lineage>
</organism>
<keyword evidence="1" id="KW-0732">Signal</keyword>
<evidence type="ECO:0000256" key="1">
    <source>
        <dbReference type="SAM" id="SignalP"/>
    </source>
</evidence>
<protein>
    <submittedName>
        <fullName evidence="2">DUF2141 domain-containing protein</fullName>
    </submittedName>
</protein>
<feature type="chain" id="PRO_5040883479" evidence="1">
    <location>
        <begin position="23"/>
        <end position="151"/>
    </location>
</feature>
<dbReference type="InterPro" id="IPR018673">
    <property type="entry name" value="DUF2141"/>
</dbReference>
<evidence type="ECO:0000313" key="2">
    <source>
        <dbReference type="EMBL" id="MCG9970902.1"/>
    </source>
</evidence>
<dbReference type="AlphaFoldDB" id="A0A9X1UV21"/>